<reference evidence="1" key="1">
    <citation type="journal article" date="2023" name="Plant J.">
        <title>Genome sequences and population genomics provide insights into the demographic history, inbreeding, and mutation load of two 'living fossil' tree species of Dipteronia.</title>
        <authorList>
            <person name="Feng Y."/>
            <person name="Comes H.P."/>
            <person name="Chen J."/>
            <person name="Zhu S."/>
            <person name="Lu R."/>
            <person name="Zhang X."/>
            <person name="Li P."/>
            <person name="Qiu J."/>
            <person name="Olsen K.M."/>
            <person name="Qiu Y."/>
        </authorList>
    </citation>
    <scope>NUCLEOTIDE SEQUENCE</scope>
    <source>
        <strain evidence="1">KIB01</strain>
    </source>
</reference>
<keyword evidence="2" id="KW-1185">Reference proteome</keyword>
<gene>
    <name evidence="1" type="ORF">Ddye_016882</name>
</gene>
<comment type="caution">
    <text evidence="1">The sequence shown here is derived from an EMBL/GenBank/DDBJ whole genome shotgun (WGS) entry which is preliminary data.</text>
</comment>
<protein>
    <submittedName>
        <fullName evidence="1">Uncharacterized protein</fullName>
    </submittedName>
</protein>
<name>A0AAD9U883_9ROSI</name>
<dbReference type="AlphaFoldDB" id="A0AAD9U883"/>
<accession>A0AAD9U883</accession>
<evidence type="ECO:0000313" key="1">
    <source>
        <dbReference type="EMBL" id="KAK2649393.1"/>
    </source>
</evidence>
<dbReference type="Proteomes" id="UP001280121">
    <property type="component" value="Unassembled WGS sequence"/>
</dbReference>
<proteinExistence type="predicted"/>
<evidence type="ECO:0000313" key="2">
    <source>
        <dbReference type="Proteomes" id="UP001280121"/>
    </source>
</evidence>
<sequence length="112" mass="13378">MENWKRRSEMWLKNRKMRRQWAKDIHSLRLDLCSFASASCSKNEKKTCRKSPWFFQERHGNLWAYAFSSLNYISTQPEKKPQANKSSSSCSRILKEELRVMDLSLTAHMLYV</sequence>
<dbReference type="EMBL" id="JANJYI010000005">
    <property type="protein sequence ID" value="KAK2649393.1"/>
    <property type="molecule type" value="Genomic_DNA"/>
</dbReference>
<organism evidence="1 2">
    <name type="scientific">Dipteronia dyeriana</name>
    <dbReference type="NCBI Taxonomy" id="168575"/>
    <lineage>
        <taxon>Eukaryota</taxon>
        <taxon>Viridiplantae</taxon>
        <taxon>Streptophyta</taxon>
        <taxon>Embryophyta</taxon>
        <taxon>Tracheophyta</taxon>
        <taxon>Spermatophyta</taxon>
        <taxon>Magnoliopsida</taxon>
        <taxon>eudicotyledons</taxon>
        <taxon>Gunneridae</taxon>
        <taxon>Pentapetalae</taxon>
        <taxon>rosids</taxon>
        <taxon>malvids</taxon>
        <taxon>Sapindales</taxon>
        <taxon>Sapindaceae</taxon>
        <taxon>Hippocastanoideae</taxon>
        <taxon>Acereae</taxon>
        <taxon>Dipteronia</taxon>
    </lineage>
</organism>